<dbReference type="Pfam" id="PF00379">
    <property type="entry name" value="Chitin_bind_4"/>
    <property type="match status" value="1"/>
</dbReference>
<dbReference type="PROSITE" id="PS00233">
    <property type="entry name" value="CHIT_BIND_RR_1"/>
    <property type="match status" value="1"/>
</dbReference>
<comment type="caution">
    <text evidence="4">The sequence shown here is derived from an EMBL/GenBank/DDBJ whole genome shotgun (WGS) entry which is preliminary data.</text>
</comment>
<evidence type="ECO:0000256" key="1">
    <source>
        <dbReference type="ARBA" id="ARBA00022460"/>
    </source>
</evidence>
<feature type="chain" id="PRO_5042215106" description="Larval cuticle protein 8" evidence="3">
    <location>
        <begin position="23"/>
        <end position="108"/>
    </location>
</feature>
<evidence type="ECO:0000256" key="2">
    <source>
        <dbReference type="PROSITE-ProRule" id="PRU00497"/>
    </source>
</evidence>
<name>A0AAD4JYU8_9MUSC</name>
<dbReference type="AlphaFoldDB" id="A0AAD4JYU8"/>
<dbReference type="GO" id="GO:0062129">
    <property type="term" value="C:chitin-based extracellular matrix"/>
    <property type="evidence" value="ECO:0007669"/>
    <property type="project" value="TreeGrafter"/>
</dbReference>
<sequence>KMLFKTSVFAVCALLFVAVINAAPVDQDAQILRYESDNIGVDGYKFVVDTSDGTSKQETGELKELSDGPAVVVRGQYTYTAPDGQQYTVSYIADENGFQPQGAHLPVA</sequence>
<dbReference type="PANTHER" id="PTHR10380:SF218">
    <property type="entry name" value="ADULT CUTICLE PROTEIN 65AA-RELATED"/>
    <property type="match status" value="1"/>
</dbReference>
<dbReference type="InterPro" id="IPR031311">
    <property type="entry name" value="CHIT_BIND_RR_consensus"/>
</dbReference>
<feature type="non-terminal residue" evidence="4">
    <location>
        <position position="108"/>
    </location>
</feature>
<evidence type="ECO:0000313" key="5">
    <source>
        <dbReference type="Proteomes" id="UP001200034"/>
    </source>
</evidence>
<dbReference type="PANTHER" id="PTHR10380">
    <property type="entry name" value="CUTICLE PROTEIN"/>
    <property type="match status" value="1"/>
</dbReference>
<reference evidence="4" key="1">
    <citation type="journal article" date="2021" name="Mol. Ecol. Resour.">
        <title>Phylogenomic analyses of the genus Drosophila reveals genomic signals of climate adaptation.</title>
        <authorList>
            <person name="Li F."/>
            <person name="Rane R.V."/>
            <person name="Luria V."/>
            <person name="Xiong Z."/>
            <person name="Chen J."/>
            <person name="Li Z."/>
            <person name="Catullo R.A."/>
            <person name="Griffin P.C."/>
            <person name="Schiffer M."/>
            <person name="Pearce S."/>
            <person name="Lee S.F."/>
            <person name="McElroy K."/>
            <person name="Stocker A."/>
            <person name="Shirriffs J."/>
            <person name="Cockerell F."/>
            <person name="Coppin C."/>
            <person name="Sgro C.M."/>
            <person name="Karger A."/>
            <person name="Cain J.W."/>
            <person name="Weber J.A."/>
            <person name="Santpere G."/>
            <person name="Kirschner M.W."/>
            <person name="Hoffmann A.A."/>
            <person name="Oakeshott J.G."/>
            <person name="Zhang G."/>
        </authorList>
    </citation>
    <scope>NUCLEOTIDE SEQUENCE</scope>
    <source>
        <strain evidence="4">BGI-SZ-2011g</strain>
    </source>
</reference>
<dbReference type="PROSITE" id="PS51155">
    <property type="entry name" value="CHIT_BIND_RR_2"/>
    <property type="match status" value="1"/>
</dbReference>
<evidence type="ECO:0000256" key="3">
    <source>
        <dbReference type="SAM" id="SignalP"/>
    </source>
</evidence>
<dbReference type="EMBL" id="JAJJHW010002774">
    <property type="protein sequence ID" value="KAH8366117.1"/>
    <property type="molecule type" value="Genomic_DNA"/>
</dbReference>
<keyword evidence="3" id="KW-0732">Signal</keyword>
<proteinExistence type="predicted"/>
<evidence type="ECO:0008006" key="6">
    <source>
        <dbReference type="Google" id="ProtNLM"/>
    </source>
</evidence>
<dbReference type="InterPro" id="IPR050468">
    <property type="entry name" value="Cuticle_Struct_Prot"/>
</dbReference>
<dbReference type="Proteomes" id="UP001200034">
    <property type="component" value="Unassembled WGS sequence"/>
</dbReference>
<dbReference type="InterPro" id="IPR000618">
    <property type="entry name" value="Insect_cuticle"/>
</dbReference>
<feature type="signal peptide" evidence="3">
    <location>
        <begin position="1"/>
        <end position="22"/>
    </location>
</feature>
<accession>A0AAD4JYU8</accession>
<organism evidence="4 5">
    <name type="scientific">Drosophila rubida</name>
    <dbReference type="NCBI Taxonomy" id="30044"/>
    <lineage>
        <taxon>Eukaryota</taxon>
        <taxon>Metazoa</taxon>
        <taxon>Ecdysozoa</taxon>
        <taxon>Arthropoda</taxon>
        <taxon>Hexapoda</taxon>
        <taxon>Insecta</taxon>
        <taxon>Pterygota</taxon>
        <taxon>Neoptera</taxon>
        <taxon>Endopterygota</taxon>
        <taxon>Diptera</taxon>
        <taxon>Brachycera</taxon>
        <taxon>Muscomorpha</taxon>
        <taxon>Ephydroidea</taxon>
        <taxon>Drosophilidae</taxon>
        <taxon>Drosophila</taxon>
    </lineage>
</organism>
<dbReference type="PRINTS" id="PR00947">
    <property type="entry name" value="CUTICLE"/>
</dbReference>
<gene>
    <name evidence="4" type="ORF">KR093_009205</name>
</gene>
<keyword evidence="1 2" id="KW-0193">Cuticle</keyword>
<evidence type="ECO:0000313" key="4">
    <source>
        <dbReference type="EMBL" id="KAH8366117.1"/>
    </source>
</evidence>
<protein>
    <recommendedName>
        <fullName evidence="6">Larval cuticle protein 8</fullName>
    </recommendedName>
</protein>
<keyword evidence="5" id="KW-1185">Reference proteome</keyword>
<dbReference type="GO" id="GO:0008010">
    <property type="term" value="F:structural constituent of chitin-based larval cuticle"/>
    <property type="evidence" value="ECO:0007669"/>
    <property type="project" value="TreeGrafter"/>
</dbReference>